<dbReference type="SUPFAM" id="SSF51011">
    <property type="entry name" value="Glycosyl hydrolase domain"/>
    <property type="match status" value="1"/>
</dbReference>
<dbReference type="EC" id="3.2.1.177" evidence="6"/>
<accession>A0A4U8Q3G6</accession>
<sequence>MMDPIYKIDASPLCSEGAAVQGEHYRITVLTAQLIRLEFSEEGRFEDRPTQSVWNRNFPVPEFQVFDKGGNLEIVTEFIHMIYNKERFSSNGLSLQVSGKGCTTHNIWHFGEESTDLRGTARTLDEADGAIPLEHGLISRNGYAVMDDSRSLLLTEENWVEPRKGEVMDFYFFGYGHEYEKCLKDFYHLCGKTPLLPRFVFGNWWSRYHKYTEEEYKELILRFEREKIPFSVAVVDMDWHLVDVDPKYGSGWTGYTWNKDFFPDPKAFMAWLHDHHLKITLNVHPADGVRAFEEPYLAMAKELGADWEKEETINFDVTSQEFLNAYFKYLHHPNEEDGVDFWWLDWQQGKNTAIEGLDPLWMLNHYHYLDSRRNGNRALTFSRYAGLGSHRYPVGFSGDTVISWESLDFQPYFTANASNAGYGWWSHDIGGHMFGYRDDELSARWVQYGVFSPLLRLHSTANLFSGKEPWKYNKIAESIMKKYLKLRHELIPYLYTMNRYASRDGQPLVRPMYYLEPEQKEAYEVPNEYYFGTELIACPITKPVDKKAAAASFTAWLPKGIWYDIFNGRVYEGGRRLSLYRGIEDIPVFARAGAIVPMADLDEYTNSTTNPEKLKIAIYAGADGEFHLYEDDGNCPEDLDENWADTEMTFRWDEKAVFTIGAAKGNTLVIPQERSYTLEITGVTESPVTVLANGRPAGADVSYDERKHTLTVRIPKRAVTEEVIVSFEDGVELAENDVVSETFAYLEKTQLEYNLKEEIYFIVRDAKNALHAVSALQALGLDEMVFGALCEILTAK</sequence>
<dbReference type="Proteomes" id="UP000306509">
    <property type="component" value="Unassembled WGS sequence"/>
</dbReference>
<dbReference type="Pfam" id="PF01055">
    <property type="entry name" value="Glyco_hydro_31_2nd"/>
    <property type="match status" value="1"/>
</dbReference>
<dbReference type="GO" id="GO:0061634">
    <property type="term" value="F:alpha-D-xyloside xylohydrolase"/>
    <property type="evidence" value="ECO:0007669"/>
    <property type="project" value="UniProtKB-EC"/>
</dbReference>
<gene>
    <name evidence="6" type="primary">yicI_8</name>
    <name evidence="6" type="ORF">DSM106044_03909</name>
</gene>
<dbReference type="InterPro" id="IPR051816">
    <property type="entry name" value="Glycosyl_Hydrolase_31"/>
</dbReference>
<keyword evidence="7" id="KW-1185">Reference proteome</keyword>
<reference evidence="6 7" key="1">
    <citation type="journal article" date="2019" name="Anaerobe">
        <title>Detection of Robinsoniella peoriensis in multiple bone samples of a trauma patient.</title>
        <authorList>
            <person name="Schrottner P."/>
            <person name="Hartwich K."/>
            <person name="Bunk B."/>
            <person name="Schober I."/>
            <person name="Helbig S."/>
            <person name="Rudolph W.W."/>
            <person name="Gunzer F."/>
        </authorList>
    </citation>
    <scope>NUCLEOTIDE SEQUENCE [LARGE SCALE GENOMIC DNA]</scope>
    <source>
        <strain evidence="6 7">DSM 106044</strain>
    </source>
</reference>
<feature type="domain" description="Glycoside hydrolase family 31 TIM barrel" evidence="3">
    <location>
        <begin position="193"/>
        <end position="497"/>
    </location>
</feature>
<dbReference type="GO" id="GO:0005975">
    <property type="term" value="P:carbohydrate metabolic process"/>
    <property type="evidence" value="ECO:0007669"/>
    <property type="project" value="InterPro"/>
</dbReference>
<dbReference type="CDD" id="cd06595">
    <property type="entry name" value="GH31_u1"/>
    <property type="match status" value="1"/>
</dbReference>
<dbReference type="Gene3D" id="3.20.20.80">
    <property type="entry name" value="Glycosidases"/>
    <property type="match status" value="1"/>
</dbReference>
<dbReference type="InterPro" id="IPR017853">
    <property type="entry name" value="GH"/>
</dbReference>
<dbReference type="InterPro" id="IPR013780">
    <property type="entry name" value="Glyco_hydro_b"/>
</dbReference>
<evidence type="ECO:0000259" key="3">
    <source>
        <dbReference type="Pfam" id="PF01055"/>
    </source>
</evidence>
<dbReference type="PANTHER" id="PTHR43863">
    <property type="entry name" value="HYDROLASE, PUTATIVE (AFU_ORTHOLOGUE AFUA_1G03140)-RELATED"/>
    <property type="match status" value="1"/>
</dbReference>
<name>A0A4U8Q3G6_9FIRM</name>
<organism evidence="6 7">
    <name type="scientific">Robinsoniella peoriensis</name>
    <dbReference type="NCBI Taxonomy" id="180332"/>
    <lineage>
        <taxon>Bacteria</taxon>
        <taxon>Bacillati</taxon>
        <taxon>Bacillota</taxon>
        <taxon>Clostridia</taxon>
        <taxon>Lachnospirales</taxon>
        <taxon>Lachnospiraceae</taxon>
        <taxon>Robinsoniella</taxon>
    </lineage>
</organism>
<feature type="domain" description="DUF5110" evidence="4">
    <location>
        <begin position="614"/>
        <end position="682"/>
    </location>
</feature>
<comment type="similarity">
    <text evidence="1 2">Belongs to the glycosyl hydrolase 31 family.</text>
</comment>
<dbReference type="SUPFAM" id="SSF51445">
    <property type="entry name" value="(Trans)glycosidases"/>
    <property type="match status" value="1"/>
</dbReference>
<dbReference type="Pfam" id="PF21365">
    <property type="entry name" value="Glyco_hydro_31_3rd"/>
    <property type="match status" value="1"/>
</dbReference>
<evidence type="ECO:0000313" key="7">
    <source>
        <dbReference type="Proteomes" id="UP000306509"/>
    </source>
</evidence>
<dbReference type="STRING" id="180332.GCA_000797495_02905"/>
<proteinExistence type="inferred from homology"/>
<evidence type="ECO:0000259" key="5">
    <source>
        <dbReference type="Pfam" id="PF21365"/>
    </source>
</evidence>
<evidence type="ECO:0000313" key="6">
    <source>
        <dbReference type="EMBL" id="TLC99309.1"/>
    </source>
</evidence>
<dbReference type="InterPro" id="IPR000322">
    <property type="entry name" value="Glyco_hydro_31_TIM"/>
</dbReference>
<protein>
    <submittedName>
        <fullName evidence="6">Alpha-xylosidase</fullName>
        <ecNumber evidence="6">3.2.1.177</ecNumber>
    </submittedName>
</protein>
<evidence type="ECO:0000259" key="4">
    <source>
        <dbReference type="Pfam" id="PF17137"/>
    </source>
</evidence>
<dbReference type="EMBL" id="QGQD01000072">
    <property type="protein sequence ID" value="TLC99309.1"/>
    <property type="molecule type" value="Genomic_DNA"/>
</dbReference>
<dbReference type="PANTHER" id="PTHR43863:SF2">
    <property type="entry name" value="MALTASE-GLUCOAMYLASE"/>
    <property type="match status" value="1"/>
</dbReference>
<dbReference type="AlphaFoldDB" id="A0A4U8Q3G6"/>
<keyword evidence="2 6" id="KW-0326">Glycosidase</keyword>
<dbReference type="InterPro" id="IPR048395">
    <property type="entry name" value="Glyco_hydro_31_C"/>
</dbReference>
<dbReference type="Gene3D" id="2.60.40.1180">
    <property type="entry name" value="Golgi alpha-mannosidase II"/>
    <property type="match status" value="2"/>
</dbReference>
<dbReference type="InterPro" id="IPR033403">
    <property type="entry name" value="DUF5110"/>
</dbReference>
<comment type="caution">
    <text evidence="6">The sequence shown here is derived from an EMBL/GenBank/DDBJ whole genome shotgun (WGS) entry which is preliminary data.</text>
</comment>
<dbReference type="Pfam" id="PF17137">
    <property type="entry name" value="DUF5110"/>
    <property type="match status" value="1"/>
</dbReference>
<keyword evidence="2 6" id="KW-0378">Hydrolase</keyword>
<evidence type="ECO:0000256" key="2">
    <source>
        <dbReference type="RuleBase" id="RU361185"/>
    </source>
</evidence>
<feature type="domain" description="Glycosyl hydrolase family 31 C-terminal" evidence="5">
    <location>
        <begin position="505"/>
        <end position="596"/>
    </location>
</feature>
<evidence type="ECO:0000256" key="1">
    <source>
        <dbReference type="ARBA" id="ARBA00007806"/>
    </source>
</evidence>